<comment type="subcellular location">
    <subcellularLocation>
        <location evidence="1">Membrane</location>
        <topology evidence="1">Multi-pass membrane protein</topology>
    </subcellularLocation>
</comment>
<feature type="transmembrane region" description="Helical" evidence="7">
    <location>
        <begin position="402"/>
        <end position="422"/>
    </location>
</feature>
<name>A0AA38YBC2_9EURO</name>
<feature type="transmembrane region" description="Helical" evidence="7">
    <location>
        <begin position="540"/>
        <end position="561"/>
    </location>
</feature>
<evidence type="ECO:0000256" key="1">
    <source>
        <dbReference type="ARBA" id="ARBA00004141"/>
    </source>
</evidence>
<keyword evidence="5 7" id="KW-0472">Membrane</keyword>
<evidence type="ECO:0000256" key="5">
    <source>
        <dbReference type="ARBA" id="ARBA00023136"/>
    </source>
</evidence>
<sequence>MTIASFFKELYSLDILDTRFTTSSSTPLKHVNGNASNKATVEKDGKPSTPTDISPSKWRTPEFYFYALVFLFCVPQMYWAVVEVSQRKTQSTGFMSAHISKENLTAVGWLFGRKVDNSDGQYASFRDNIPYLAVLVVVHPMLRRIYEWISTPSTLTGSNDAKQITSTHIAEQRLRRRTSFDFWAALIYISALNGTSMLKILLILLVNYKIATALPRNAVPVTTWVFNITILFANELTQGYRYTSVGNALAHFVPSAVEWGKTLDSYGGLNPRWEVLFKITILRMISFNFDYYWSLDRSRAGSPIEVSHISPVLRQQHTEEILSTDNVKKKQLDPAALSERDRVAMPAPAWTFASFRIYIAYILYPPLYLAGPILTFNDYISQSLYQAPSITTRRTTLYGIRFLLTLFCMEFLLHTAYVVAISQVKPDWSTYTPFQLAMLAYFNLHIIWLKLMIPWRFFRLWALIDGIDPPENMVRCMSDNYSAFGFWRSWHRSFNRWTVRYVYIPLGGGPGGGSGVARGLLNMLAVFTFVALWHDINLRLLMWGWLVTLFVLPEVLGSMAFPKSKWSDRPTAYRIICGIGAVANILLMMAANLVGFAVGLDGLMGLVHGIIGSWQGAMFMLGACGALFVGVQVMFEHREEEKRNGIRLKY</sequence>
<evidence type="ECO:0000256" key="2">
    <source>
        <dbReference type="ARBA" id="ARBA00010323"/>
    </source>
</evidence>
<evidence type="ECO:0000256" key="3">
    <source>
        <dbReference type="ARBA" id="ARBA00022692"/>
    </source>
</evidence>
<proteinExistence type="inferred from homology"/>
<gene>
    <name evidence="8" type="primary">GUP1</name>
    <name evidence="8" type="ORF">H2204_002354</name>
</gene>
<keyword evidence="3 7" id="KW-0812">Transmembrane</keyword>
<dbReference type="InterPro" id="IPR004299">
    <property type="entry name" value="MBOAT_fam"/>
</dbReference>
<dbReference type="AlphaFoldDB" id="A0AA38YBC2"/>
<evidence type="ECO:0000313" key="8">
    <source>
        <dbReference type="EMBL" id="KAJ9642706.1"/>
    </source>
</evidence>
<dbReference type="Proteomes" id="UP001172681">
    <property type="component" value="Unassembled WGS sequence"/>
</dbReference>
<dbReference type="GO" id="GO:0006506">
    <property type="term" value="P:GPI anchor biosynthetic process"/>
    <property type="evidence" value="ECO:0007669"/>
    <property type="project" value="TreeGrafter"/>
</dbReference>
<comment type="caution">
    <text evidence="8">The sequence shown here is derived from an EMBL/GenBank/DDBJ whole genome shotgun (WGS) entry which is preliminary data.</text>
</comment>
<feature type="transmembrane region" description="Helical" evidence="7">
    <location>
        <begin position="63"/>
        <end position="81"/>
    </location>
</feature>
<evidence type="ECO:0000256" key="4">
    <source>
        <dbReference type="ARBA" id="ARBA00022989"/>
    </source>
</evidence>
<evidence type="ECO:0000256" key="6">
    <source>
        <dbReference type="SAM" id="MobiDB-lite"/>
    </source>
</evidence>
<keyword evidence="9" id="KW-1185">Reference proteome</keyword>
<dbReference type="InterPro" id="IPR051085">
    <property type="entry name" value="MB_O-acyltransferase"/>
</dbReference>
<dbReference type="PANTHER" id="PTHR13285">
    <property type="entry name" value="ACYLTRANSFERASE"/>
    <property type="match status" value="1"/>
</dbReference>
<feature type="transmembrane region" description="Helical" evidence="7">
    <location>
        <begin position="182"/>
        <end position="206"/>
    </location>
</feature>
<feature type="transmembrane region" description="Helical" evidence="7">
    <location>
        <begin position="614"/>
        <end position="635"/>
    </location>
</feature>
<dbReference type="PANTHER" id="PTHR13285:SF18">
    <property type="entry name" value="PROTEIN-CYSTEINE N-PALMITOYLTRANSFERASE RASP"/>
    <property type="match status" value="1"/>
</dbReference>
<dbReference type="Pfam" id="PF03062">
    <property type="entry name" value="MBOAT"/>
    <property type="match status" value="1"/>
</dbReference>
<organism evidence="8 9">
    <name type="scientific">Knufia peltigerae</name>
    <dbReference type="NCBI Taxonomy" id="1002370"/>
    <lineage>
        <taxon>Eukaryota</taxon>
        <taxon>Fungi</taxon>
        <taxon>Dikarya</taxon>
        <taxon>Ascomycota</taxon>
        <taxon>Pezizomycotina</taxon>
        <taxon>Eurotiomycetes</taxon>
        <taxon>Chaetothyriomycetidae</taxon>
        <taxon>Chaetothyriales</taxon>
        <taxon>Trichomeriaceae</taxon>
        <taxon>Knufia</taxon>
    </lineage>
</organism>
<dbReference type="EMBL" id="JAPDRN010000009">
    <property type="protein sequence ID" value="KAJ9642706.1"/>
    <property type="molecule type" value="Genomic_DNA"/>
</dbReference>
<dbReference type="GO" id="GO:0016020">
    <property type="term" value="C:membrane"/>
    <property type="evidence" value="ECO:0007669"/>
    <property type="project" value="UniProtKB-SubCell"/>
</dbReference>
<feature type="region of interest" description="Disordered" evidence="6">
    <location>
        <begin position="31"/>
        <end position="53"/>
    </location>
</feature>
<protein>
    <submittedName>
        <fullName evidence="8">Glycerol transporter</fullName>
    </submittedName>
</protein>
<feature type="transmembrane region" description="Helical" evidence="7">
    <location>
        <begin position="573"/>
        <end position="594"/>
    </location>
</feature>
<evidence type="ECO:0000256" key="7">
    <source>
        <dbReference type="SAM" id="Phobius"/>
    </source>
</evidence>
<keyword evidence="4 7" id="KW-1133">Transmembrane helix</keyword>
<accession>A0AA38YBC2</accession>
<evidence type="ECO:0000313" key="9">
    <source>
        <dbReference type="Proteomes" id="UP001172681"/>
    </source>
</evidence>
<reference evidence="8" key="1">
    <citation type="submission" date="2022-10" db="EMBL/GenBank/DDBJ databases">
        <title>Culturing micro-colonial fungi from biological soil crusts in the Mojave desert and describing Neophaeococcomyces mojavensis, and introducing the new genera and species Taxawa tesnikishii.</title>
        <authorList>
            <person name="Kurbessoian T."/>
            <person name="Stajich J.E."/>
        </authorList>
    </citation>
    <scope>NUCLEOTIDE SEQUENCE</scope>
    <source>
        <strain evidence="8">TK_35</strain>
    </source>
</reference>
<dbReference type="GO" id="GO:0008374">
    <property type="term" value="F:O-acyltransferase activity"/>
    <property type="evidence" value="ECO:0007669"/>
    <property type="project" value="TreeGrafter"/>
</dbReference>
<dbReference type="GO" id="GO:0005783">
    <property type="term" value="C:endoplasmic reticulum"/>
    <property type="evidence" value="ECO:0007669"/>
    <property type="project" value="TreeGrafter"/>
</dbReference>
<comment type="similarity">
    <text evidence="2">Belongs to the membrane-bound acyltransferase family.</text>
</comment>
<feature type="transmembrane region" description="Helical" evidence="7">
    <location>
        <begin position="434"/>
        <end position="453"/>
    </location>
</feature>